<protein>
    <recommendedName>
        <fullName evidence="1">ABC transporter domain-containing protein</fullName>
    </recommendedName>
</protein>
<dbReference type="InterPro" id="IPR003439">
    <property type="entry name" value="ABC_transporter-like_ATP-bd"/>
</dbReference>
<accession>A0A068R382</accession>
<dbReference type="RefSeq" id="WP_045958574.1">
    <property type="nucleotide sequence ID" value="NZ_FO704551.1"/>
</dbReference>
<dbReference type="HOGENOM" id="CLU_000604_61_3_6"/>
<feature type="domain" description="ABC transporter" evidence="1">
    <location>
        <begin position="18"/>
        <end position="57"/>
    </location>
</feature>
<dbReference type="SUPFAM" id="SSF52540">
    <property type="entry name" value="P-loop containing nucleoside triphosphate hydrolases"/>
    <property type="match status" value="1"/>
</dbReference>
<gene>
    <name evidence="2" type="ORF">XPG1_1711</name>
</gene>
<evidence type="ECO:0000313" key="3">
    <source>
        <dbReference type="Proteomes" id="UP000032735"/>
    </source>
</evidence>
<proteinExistence type="predicted"/>
<dbReference type="AlphaFoldDB" id="A0A068R382"/>
<organism evidence="2 3">
    <name type="scientific">Xenorhabdus poinarii G6</name>
    <dbReference type="NCBI Taxonomy" id="1354304"/>
    <lineage>
        <taxon>Bacteria</taxon>
        <taxon>Pseudomonadati</taxon>
        <taxon>Pseudomonadota</taxon>
        <taxon>Gammaproteobacteria</taxon>
        <taxon>Enterobacterales</taxon>
        <taxon>Morganellaceae</taxon>
        <taxon>Xenorhabdus</taxon>
    </lineage>
</organism>
<dbReference type="PANTHER" id="PTHR43394:SF1">
    <property type="entry name" value="ATP-BINDING CASSETTE SUB-FAMILY B MEMBER 10, MITOCHONDRIAL"/>
    <property type="match status" value="1"/>
</dbReference>
<keyword evidence="3" id="KW-1185">Reference proteome</keyword>
<dbReference type="Proteomes" id="UP000032735">
    <property type="component" value="Chromosome"/>
</dbReference>
<reference evidence="2 3" key="1">
    <citation type="submission" date="2013-07" db="EMBL/GenBank/DDBJ databases">
        <authorList>
            <person name="Genoscope - CEA"/>
        </authorList>
    </citation>
    <scope>NUCLEOTIDE SEQUENCE [LARGE SCALE GENOMIC DNA]</scope>
    <source>
        <strain evidence="2 3">G6</strain>
    </source>
</reference>
<dbReference type="Gene3D" id="3.40.50.300">
    <property type="entry name" value="P-loop containing nucleotide triphosphate hydrolases"/>
    <property type="match status" value="1"/>
</dbReference>
<dbReference type="InterPro" id="IPR027417">
    <property type="entry name" value="P-loop_NTPase"/>
</dbReference>
<evidence type="ECO:0000313" key="2">
    <source>
        <dbReference type="EMBL" id="CDG21366.1"/>
    </source>
</evidence>
<dbReference type="InterPro" id="IPR039421">
    <property type="entry name" value="Type_1_exporter"/>
</dbReference>
<dbReference type="GO" id="GO:0005524">
    <property type="term" value="F:ATP binding"/>
    <property type="evidence" value="ECO:0007669"/>
    <property type="project" value="InterPro"/>
</dbReference>
<dbReference type="EMBL" id="FO704551">
    <property type="protein sequence ID" value="CDG21366.1"/>
    <property type="molecule type" value="Genomic_DNA"/>
</dbReference>
<dbReference type="Pfam" id="PF00005">
    <property type="entry name" value="ABC_tran"/>
    <property type="match status" value="1"/>
</dbReference>
<evidence type="ECO:0000259" key="1">
    <source>
        <dbReference type="Pfam" id="PF00005"/>
    </source>
</evidence>
<dbReference type="PANTHER" id="PTHR43394">
    <property type="entry name" value="ATP-DEPENDENT PERMEASE MDL1, MITOCHONDRIAL"/>
    <property type="match status" value="1"/>
</dbReference>
<dbReference type="STRING" id="1354304.XPG1_1711"/>
<dbReference type="GO" id="GO:0016887">
    <property type="term" value="F:ATP hydrolysis activity"/>
    <property type="evidence" value="ECO:0007669"/>
    <property type="project" value="InterPro"/>
</dbReference>
<name>A0A068R382_9GAMM</name>
<sequence>MQACYYLYSLRGILYDGLDSYVDEKGSSLSGGERQIIGLARLYLKTPEILLFDEPTTYLDNRKINSFAESLNNIVCGKTVLMISHDPRVFHLAERVIKVDKGKVVFDGSLQEYMGQSRTYANLDE</sequence>
<dbReference type="OrthoDB" id="9800654at2"/>
<dbReference type="GO" id="GO:0015421">
    <property type="term" value="F:ABC-type oligopeptide transporter activity"/>
    <property type="evidence" value="ECO:0007669"/>
    <property type="project" value="TreeGrafter"/>
</dbReference>
<dbReference type="KEGG" id="xpo:XPG1_1711"/>